<dbReference type="PROSITE" id="PS50089">
    <property type="entry name" value="ZF_RING_2"/>
    <property type="match status" value="1"/>
</dbReference>
<keyword evidence="1" id="KW-0479">Metal-binding</keyword>
<feature type="compositionally biased region" description="Gly residues" evidence="5">
    <location>
        <begin position="185"/>
        <end position="213"/>
    </location>
</feature>
<evidence type="ECO:0000256" key="3">
    <source>
        <dbReference type="ARBA" id="ARBA00022833"/>
    </source>
</evidence>
<evidence type="ECO:0000256" key="4">
    <source>
        <dbReference type="PROSITE-ProRule" id="PRU00175"/>
    </source>
</evidence>
<feature type="domain" description="RING-type" evidence="6">
    <location>
        <begin position="517"/>
        <end position="565"/>
    </location>
</feature>
<evidence type="ECO:0000313" key="7">
    <source>
        <dbReference type="EMBL" id="KAK3330833.1"/>
    </source>
</evidence>
<feature type="region of interest" description="Disordered" evidence="5">
    <location>
        <begin position="1"/>
        <end position="129"/>
    </location>
</feature>
<dbReference type="GO" id="GO:0008270">
    <property type="term" value="F:zinc ion binding"/>
    <property type="evidence" value="ECO:0007669"/>
    <property type="project" value="UniProtKB-KW"/>
</dbReference>
<feature type="compositionally biased region" description="Low complexity" evidence="5">
    <location>
        <begin position="811"/>
        <end position="822"/>
    </location>
</feature>
<dbReference type="CDD" id="cd16448">
    <property type="entry name" value="RING-H2"/>
    <property type="match status" value="1"/>
</dbReference>
<evidence type="ECO:0000259" key="6">
    <source>
        <dbReference type="PROSITE" id="PS50089"/>
    </source>
</evidence>
<feature type="compositionally biased region" description="Polar residues" evidence="5">
    <location>
        <begin position="271"/>
        <end position="292"/>
    </location>
</feature>
<dbReference type="PANTHER" id="PTHR14155:SF627">
    <property type="entry name" value="OS06G0192800 PROTEIN"/>
    <property type="match status" value="1"/>
</dbReference>
<evidence type="ECO:0000256" key="5">
    <source>
        <dbReference type="SAM" id="MobiDB-lite"/>
    </source>
</evidence>
<feature type="region of interest" description="Disordered" evidence="5">
    <location>
        <begin position="781"/>
        <end position="857"/>
    </location>
</feature>
<evidence type="ECO:0000256" key="1">
    <source>
        <dbReference type="ARBA" id="ARBA00022723"/>
    </source>
</evidence>
<name>A0AAE0ITB1_9PEZI</name>
<sequence>MEEMDYVMHHPDASASPAQQQDQQIQAAFQQAQAVRQAHGHGHGQGQQNTPQHAPQQSQGCPYFRPDHHQNYQHQQQQLSNLPQYPQQQHPQQTHPTLHQQHPHPHQPQHQGTAFLSPSPNRSTHQSHQHSLYYDPVHSAGNTSWNPSTHPAFPWPAQVGLPPHHQIHHYSRSSGSDPYISGLSGVSGPGQSLGAGTGAGAGVGTGGNGGPGPGQAQPQAPGLMHSQVPHQLPHQLPHHDPFTAFFHRQPPNLHRFPGGNSAVQHNHHHNQPTQSNNGNASSGHFNPSTSLNADRGMNPAQSHPSIQSGATRGPSLPALNPQPTPSHLNSTMSSSGESSPDILTNRPPLFGSLDESPRGLNPSNGVGNRNSAPLTGPPQSRPLLFGDLREPSRVEATPTAASEIPDLLPAPPAPPNTERRRNYTVPRPQRLPRQAAQNSDYDSDEDLDQLDGDQALRFIEQFQVGSSNYHRDMGEAQVRAHQILRGQISNKRIASKKALSALQSVDMDSLEESERTCVICYNEFGIPNPEGINEAPLRLPGCKHIFGDHCIKKWFEESDSCPYCRDKVHSEPIFPANTQALRDLYRHTRYTGTRPSSDNRTSPFGETLVRIMAQRDERFDASPPRTWQTGERRSPPSEASESRRRTRARHSSFRASPSTANANATRQGPSHSGVQAPTAPLHQSPARERVNPPNLPPHWYPFSQDPRRSLTPLFATQFAPGGQQRPYSYHPGTMGRPPNMPAFQSAEPFALNPPPPMPMGSGHPAHFMAGFPSLMNSDAANQAYQGQPNGPPGMNPGGEPLPGPSQLDAYSQQLPSSASLPPVVGPPDESGSPYGDMPNIDQNMRFLRADAMSRRIL</sequence>
<feature type="compositionally biased region" description="Basic and acidic residues" evidence="5">
    <location>
        <begin position="1"/>
        <end position="12"/>
    </location>
</feature>
<dbReference type="PANTHER" id="PTHR14155">
    <property type="entry name" value="RING FINGER DOMAIN-CONTAINING"/>
    <property type="match status" value="1"/>
</dbReference>
<gene>
    <name evidence="7" type="ORF">B0H66DRAFT_528174</name>
</gene>
<accession>A0AAE0ITB1</accession>
<keyword evidence="2 4" id="KW-0863">Zinc-finger</keyword>
<keyword evidence="8" id="KW-1185">Reference proteome</keyword>
<comment type="caution">
    <text evidence="7">The sequence shown here is derived from an EMBL/GenBank/DDBJ whole genome shotgun (WGS) entry which is preliminary data.</text>
</comment>
<keyword evidence="3" id="KW-0862">Zinc</keyword>
<dbReference type="EMBL" id="JAUEDM010000001">
    <property type="protein sequence ID" value="KAK3330833.1"/>
    <property type="molecule type" value="Genomic_DNA"/>
</dbReference>
<feature type="compositionally biased region" description="Polar residues" evidence="5">
    <location>
        <begin position="361"/>
        <end position="373"/>
    </location>
</feature>
<evidence type="ECO:0000313" key="8">
    <source>
        <dbReference type="Proteomes" id="UP001283341"/>
    </source>
</evidence>
<reference evidence="7" key="2">
    <citation type="submission" date="2023-06" db="EMBL/GenBank/DDBJ databases">
        <authorList>
            <consortium name="Lawrence Berkeley National Laboratory"/>
            <person name="Haridas S."/>
            <person name="Hensen N."/>
            <person name="Bonometti L."/>
            <person name="Westerberg I."/>
            <person name="Brannstrom I.O."/>
            <person name="Guillou S."/>
            <person name="Cros-Aarteil S."/>
            <person name="Calhoun S."/>
            <person name="Kuo A."/>
            <person name="Mondo S."/>
            <person name="Pangilinan J."/>
            <person name="Riley R."/>
            <person name="Labutti K."/>
            <person name="Andreopoulos B."/>
            <person name="Lipzen A."/>
            <person name="Chen C."/>
            <person name="Yanf M."/>
            <person name="Daum C."/>
            <person name="Ng V."/>
            <person name="Clum A."/>
            <person name="Steindorff A."/>
            <person name="Ohm R."/>
            <person name="Martin F."/>
            <person name="Silar P."/>
            <person name="Natvig D."/>
            <person name="Lalanne C."/>
            <person name="Gautier V."/>
            <person name="Ament-Velasquez S.L."/>
            <person name="Kruys A."/>
            <person name="Hutchinson M.I."/>
            <person name="Powell A.J."/>
            <person name="Barry K."/>
            <person name="Miller A.N."/>
            <person name="Grigoriev I.V."/>
            <person name="Debuchy R."/>
            <person name="Gladieux P."/>
            <person name="Thoren M.H."/>
            <person name="Johannesson H."/>
        </authorList>
    </citation>
    <scope>NUCLEOTIDE SEQUENCE</scope>
    <source>
        <strain evidence="7">CBS 118394</strain>
    </source>
</reference>
<dbReference type="InterPro" id="IPR053238">
    <property type="entry name" value="RING-H2_zinc_finger"/>
</dbReference>
<feature type="compositionally biased region" description="Polar residues" evidence="5">
    <location>
        <begin position="112"/>
        <end position="129"/>
    </location>
</feature>
<feature type="compositionally biased region" description="Basic and acidic residues" evidence="5">
    <location>
        <begin position="630"/>
        <end position="643"/>
    </location>
</feature>
<dbReference type="Gene3D" id="3.30.40.10">
    <property type="entry name" value="Zinc/RING finger domain, C3HC4 (zinc finger)"/>
    <property type="match status" value="1"/>
</dbReference>
<feature type="region of interest" description="Disordered" evidence="5">
    <location>
        <begin position="615"/>
        <end position="704"/>
    </location>
</feature>
<feature type="compositionally biased region" description="Polar residues" evidence="5">
    <location>
        <begin position="325"/>
        <end position="342"/>
    </location>
</feature>
<dbReference type="Proteomes" id="UP001283341">
    <property type="component" value="Unassembled WGS sequence"/>
</dbReference>
<reference evidence="7" key="1">
    <citation type="journal article" date="2023" name="Mol. Phylogenet. Evol.">
        <title>Genome-scale phylogeny and comparative genomics of the fungal order Sordariales.</title>
        <authorList>
            <person name="Hensen N."/>
            <person name="Bonometti L."/>
            <person name="Westerberg I."/>
            <person name="Brannstrom I.O."/>
            <person name="Guillou S."/>
            <person name="Cros-Aarteil S."/>
            <person name="Calhoun S."/>
            <person name="Haridas S."/>
            <person name="Kuo A."/>
            <person name="Mondo S."/>
            <person name="Pangilinan J."/>
            <person name="Riley R."/>
            <person name="LaButti K."/>
            <person name="Andreopoulos B."/>
            <person name="Lipzen A."/>
            <person name="Chen C."/>
            <person name="Yan M."/>
            <person name="Daum C."/>
            <person name="Ng V."/>
            <person name="Clum A."/>
            <person name="Steindorff A."/>
            <person name="Ohm R.A."/>
            <person name="Martin F."/>
            <person name="Silar P."/>
            <person name="Natvig D.O."/>
            <person name="Lalanne C."/>
            <person name="Gautier V."/>
            <person name="Ament-Velasquez S.L."/>
            <person name="Kruys A."/>
            <person name="Hutchinson M.I."/>
            <person name="Powell A.J."/>
            <person name="Barry K."/>
            <person name="Miller A.N."/>
            <person name="Grigoriev I.V."/>
            <person name="Debuchy R."/>
            <person name="Gladieux P."/>
            <person name="Hiltunen Thoren M."/>
            <person name="Johannesson H."/>
        </authorList>
    </citation>
    <scope>NUCLEOTIDE SEQUENCE</scope>
    <source>
        <strain evidence="7">CBS 118394</strain>
    </source>
</reference>
<proteinExistence type="predicted"/>
<dbReference type="Pfam" id="PF13639">
    <property type="entry name" value="zf-RING_2"/>
    <property type="match status" value="1"/>
</dbReference>
<dbReference type="InterPro" id="IPR001841">
    <property type="entry name" value="Znf_RING"/>
</dbReference>
<feature type="region of interest" description="Disordered" evidence="5">
    <location>
        <begin position="156"/>
        <end position="448"/>
    </location>
</feature>
<feature type="compositionally biased region" description="Pro residues" evidence="5">
    <location>
        <begin position="789"/>
        <end position="803"/>
    </location>
</feature>
<feature type="compositionally biased region" description="Polar residues" evidence="5">
    <location>
        <begin position="299"/>
        <end position="310"/>
    </location>
</feature>
<feature type="compositionally biased region" description="Low complexity" evidence="5">
    <location>
        <begin position="13"/>
        <end position="37"/>
    </location>
</feature>
<feature type="compositionally biased region" description="Polar residues" evidence="5">
    <location>
        <begin position="657"/>
        <end position="675"/>
    </location>
</feature>
<evidence type="ECO:0000256" key="2">
    <source>
        <dbReference type="ARBA" id="ARBA00022771"/>
    </source>
</evidence>
<feature type="compositionally biased region" description="Polar residues" evidence="5">
    <location>
        <begin position="49"/>
        <end position="60"/>
    </location>
</feature>
<feature type="compositionally biased region" description="Basic and acidic residues" evidence="5">
    <location>
        <begin position="847"/>
        <end position="857"/>
    </location>
</feature>
<feature type="compositionally biased region" description="Low complexity" evidence="5">
    <location>
        <begin position="72"/>
        <end position="100"/>
    </location>
</feature>
<dbReference type="InterPro" id="IPR013083">
    <property type="entry name" value="Znf_RING/FYVE/PHD"/>
</dbReference>
<dbReference type="AlphaFoldDB" id="A0AAE0ITB1"/>
<protein>
    <recommendedName>
        <fullName evidence="6">RING-type domain-containing protein</fullName>
    </recommendedName>
</protein>
<organism evidence="7 8">
    <name type="scientific">Apodospora peruviana</name>
    <dbReference type="NCBI Taxonomy" id="516989"/>
    <lineage>
        <taxon>Eukaryota</taxon>
        <taxon>Fungi</taxon>
        <taxon>Dikarya</taxon>
        <taxon>Ascomycota</taxon>
        <taxon>Pezizomycotina</taxon>
        <taxon>Sordariomycetes</taxon>
        <taxon>Sordariomycetidae</taxon>
        <taxon>Sordariales</taxon>
        <taxon>Lasiosphaeriaceae</taxon>
        <taxon>Apodospora</taxon>
    </lineage>
</organism>
<dbReference type="SUPFAM" id="SSF57850">
    <property type="entry name" value="RING/U-box"/>
    <property type="match status" value="1"/>
</dbReference>